<dbReference type="GO" id="GO:0030976">
    <property type="term" value="F:thiamine pyrophosphate binding"/>
    <property type="evidence" value="ECO:0007669"/>
    <property type="project" value="TreeGrafter"/>
</dbReference>
<keyword evidence="1" id="KW-0732">Signal</keyword>
<proteinExistence type="predicted"/>
<dbReference type="InterPro" id="IPR006059">
    <property type="entry name" value="SBP"/>
</dbReference>
<accession>A0A645BLX8</accession>
<dbReference type="GO" id="GO:0030975">
    <property type="term" value="F:thiamine binding"/>
    <property type="evidence" value="ECO:0007669"/>
    <property type="project" value="TreeGrafter"/>
</dbReference>
<comment type="caution">
    <text evidence="2">The sequence shown here is derived from an EMBL/GenBank/DDBJ whole genome shotgun (WGS) entry which is preliminary data.</text>
</comment>
<gene>
    <name evidence="2" type="ORF">SDC9_113144</name>
</gene>
<evidence type="ECO:0000313" key="2">
    <source>
        <dbReference type="EMBL" id="MPM66237.1"/>
    </source>
</evidence>
<sequence>MKKAMVLLTAMLLVASISLFSAAQPEAKPVSNELTLYYSHAADWTDPIIKEFQDRTGIKVNLVGAGTGELVSRIRAEKDNPLSDVLWGGGSDSYQVIVDLLEPYEHAHMSSVLPVTRDPGNRWHGTTIDPMVIIYNPKLVAAADAPKGWADLVNPKFKGRIAHADPARSGSAFMALIIQLLSMGGDNETGWAYMKNFVVNLDSKLLGSSSGTFKGVADGEYAVGITYEEAALKYERAGANLEVVYPIEGSSKVPSPIAIVKGAKNMENAKKFVDFILSKDVQALMGDLNRRTVRTDIQLPSIMIPNDKLGDIPYDTVWVGQNKDRIMNQWKNLIVGR</sequence>
<protein>
    <submittedName>
        <fullName evidence="2">Uncharacterized protein</fullName>
    </submittedName>
</protein>
<dbReference type="Pfam" id="PF13416">
    <property type="entry name" value="SBP_bac_8"/>
    <property type="match status" value="1"/>
</dbReference>
<dbReference type="GO" id="GO:0030288">
    <property type="term" value="C:outer membrane-bounded periplasmic space"/>
    <property type="evidence" value="ECO:0007669"/>
    <property type="project" value="TreeGrafter"/>
</dbReference>
<evidence type="ECO:0000256" key="1">
    <source>
        <dbReference type="ARBA" id="ARBA00022729"/>
    </source>
</evidence>
<dbReference type="EMBL" id="VSSQ01020962">
    <property type="protein sequence ID" value="MPM66237.1"/>
    <property type="molecule type" value="Genomic_DNA"/>
</dbReference>
<reference evidence="2" key="1">
    <citation type="submission" date="2019-08" db="EMBL/GenBank/DDBJ databases">
        <authorList>
            <person name="Kucharzyk K."/>
            <person name="Murdoch R.W."/>
            <person name="Higgins S."/>
            <person name="Loffler F."/>
        </authorList>
    </citation>
    <scope>NUCLEOTIDE SEQUENCE</scope>
</reference>
<dbReference type="GO" id="GO:0015888">
    <property type="term" value="P:thiamine transport"/>
    <property type="evidence" value="ECO:0007669"/>
    <property type="project" value="TreeGrafter"/>
</dbReference>
<organism evidence="2">
    <name type="scientific">bioreactor metagenome</name>
    <dbReference type="NCBI Taxonomy" id="1076179"/>
    <lineage>
        <taxon>unclassified sequences</taxon>
        <taxon>metagenomes</taxon>
        <taxon>ecological metagenomes</taxon>
    </lineage>
</organism>
<dbReference type="Gene3D" id="3.40.190.10">
    <property type="entry name" value="Periplasmic binding protein-like II"/>
    <property type="match status" value="2"/>
</dbReference>
<dbReference type="PANTHER" id="PTHR30006:SF2">
    <property type="entry name" value="ABC TRANSPORTER SUBSTRATE-BINDING PROTEIN"/>
    <property type="match status" value="1"/>
</dbReference>
<dbReference type="CDD" id="cd13546">
    <property type="entry name" value="PBP2_BitB"/>
    <property type="match status" value="1"/>
</dbReference>
<dbReference type="PIRSF" id="PIRSF002825">
    <property type="entry name" value="CfbpA"/>
    <property type="match status" value="1"/>
</dbReference>
<dbReference type="AlphaFoldDB" id="A0A645BLX8"/>
<name>A0A645BLX8_9ZZZZ</name>
<dbReference type="SUPFAM" id="SSF53850">
    <property type="entry name" value="Periplasmic binding protein-like II"/>
    <property type="match status" value="1"/>
</dbReference>
<dbReference type="PANTHER" id="PTHR30006">
    <property type="entry name" value="THIAMINE-BINDING PERIPLASMIC PROTEIN-RELATED"/>
    <property type="match status" value="1"/>
</dbReference>
<dbReference type="InterPro" id="IPR026045">
    <property type="entry name" value="Ferric-bd"/>
</dbReference>